<feature type="domain" description="RING-type" evidence="6">
    <location>
        <begin position="223"/>
        <end position="261"/>
    </location>
</feature>
<gene>
    <name evidence="8" type="ORF">BJY01DRAFT_231238</name>
</gene>
<evidence type="ECO:0000256" key="1">
    <source>
        <dbReference type="ARBA" id="ARBA00022723"/>
    </source>
</evidence>
<comment type="caution">
    <text evidence="8">The sequence shown here is derived from an EMBL/GenBank/DDBJ whole genome shotgun (WGS) entry which is preliminary data.</text>
</comment>
<dbReference type="PROSITE" id="PS51787">
    <property type="entry name" value="LON_N"/>
    <property type="match status" value="1"/>
</dbReference>
<sequence>MESEDATSSPQSPPHGDGDAYSDSYSTSSSSLGSWSPTPSSPNDNTIPLPHEVVRLIQCSRCSRPFRTPLRLPCGNTLCRSCLPPVRPRTGVSYPASEERRQGFTCYWERENCGADHCLGDCGVDVTLMRLLDVFQDVLGSGPNMVEEDSGTTIEWMDSASAETKDSIIGTAMLSGVYDLVRSSRLGYDVSDVQYYPPLQANCIQYECAFETLKAAVRSELDCQVCYSLILDPLTTPCGHTFCRSCVTMALSHSNLCPICRRKLNVTTSVRSERINKRLSDLIQLCFPETVASRRAELGSDNDTGTEGKIPLFVTSLSFPTMPMALHIFEPRYRLMIQRVMESRSRKFGMVMPNRRGRLQQGLGRAPFLRYGTVLVVDRYELLPDGRSLVIATGMSRFRVVSWELVDGYHVGKIQRVDDVSISEEEAQESRETSATLETTSSLTDSTERSLASMSTQQLFQFALDFVLKERRQGAPWLHPRVLLAYGALPTDPALFPWWLATIIPVWDEEKYALLSSTTVRQRLKVTARWIKRLESRPCPFSMSVSVSFGPGGAIAHFGEAGLVTPEGAETYLSQTLVLGLFLAIFATQIAVNAVQAVRTRRRARQCQNKLSTSDTVTISSTEYRRLVETASHFVKLKKSLLSGGLSQQTLDLIIHGEPQPSIDAPRNGVGQPLRNQVSPTLRYPEARAVKVHGSNHDLSSELDEDEGTLADSRSDDRDDYGESSQSTELSSPQAEQRTVLIRGLPDRATHRDIVDSVKGGAVLHIYLWARDHTASVSFVEEIAAQNFLDHTRTYGFYVAEKKVEVLWNDRQFYLPPFVRAKIINGATRNLVVYNANPNITEGLIRRDLEHIHNLIVISVKLKDGNAYIQTNSVHNALFARSCMMSRLTYKGMKIAFSPDECAEPFMKVPTGPMRERLAPTKKPAPLPNRFHLLSMEGSDDEESEDHRVRLSSGLDGGVCWTDNSVSA</sequence>
<dbReference type="InterPro" id="IPR046336">
    <property type="entry name" value="Lon_prtase_N_sf"/>
</dbReference>
<reference evidence="8 9" key="1">
    <citation type="submission" date="2024-07" db="EMBL/GenBank/DDBJ databases">
        <title>Section-level genome sequencing and comparative genomics of Aspergillus sections Usti and Cavernicolus.</title>
        <authorList>
            <consortium name="Lawrence Berkeley National Laboratory"/>
            <person name="Nybo J.L."/>
            <person name="Vesth T.C."/>
            <person name="Theobald S."/>
            <person name="Frisvad J.C."/>
            <person name="Larsen T.O."/>
            <person name="Kjaerboelling I."/>
            <person name="Rothschild-Mancinelli K."/>
            <person name="Lyhne E.K."/>
            <person name="Kogle M.E."/>
            <person name="Barry K."/>
            <person name="Clum A."/>
            <person name="Na H."/>
            <person name="Ledsgaard L."/>
            <person name="Lin J."/>
            <person name="Lipzen A."/>
            <person name="Kuo A."/>
            <person name="Riley R."/>
            <person name="Mondo S."/>
            <person name="Labutti K."/>
            <person name="Haridas S."/>
            <person name="Pangalinan J."/>
            <person name="Salamov A.A."/>
            <person name="Simmons B.A."/>
            <person name="Magnuson J.K."/>
            <person name="Chen J."/>
            <person name="Drula E."/>
            <person name="Henrissat B."/>
            <person name="Wiebenga A."/>
            <person name="Lubbers R.J."/>
            <person name="Gomes A.C."/>
            <person name="Makela M.R."/>
            <person name="Stajich J."/>
            <person name="Grigoriev I.V."/>
            <person name="Mortensen U.H."/>
            <person name="De Vries R.P."/>
            <person name="Baker S.E."/>
            <person name="Andersen M.R."/>
        </authorList>
    </citation>
    <scope>NUCLEOTIDE SEQUENCE [LARGE SCALE GENOMIC DNA]</scope>
    <source>
        <strain evidence="8 9">CBS 123904</strain>
    </source>
</reference>
<dbReference type="InterPro" id="IPR015947">
    <property type="entry name" value="PUA-like_sf"/>
</dbReference>
<organism evidence="8 9">
    <name type="scientific">Aspergillus pseudoustus</name>
    <dbReference type="NCBI Taxonomy" id="1810923"/>
    <lineage>
        <taxon>Eukaryota</taxon>
        <taxon>Fungi</taxon>
        <taxon>Dikarya</taxon>
        <taxon>Ascomycota</taxon>
        <taxon>Pezizomycotina</taxon>
        <taxon>Eurotiomycetes</taxon>
        <taxon>Eurotiomycetidae</taxon>
        <taxon>Eurotiales</taxon>
        <taxon>Aspergillaceae</taxon>
        <taxon>Aspergillus</taxon>
        <taxon>Aspergillus subgen. Nidulantes</taxon>
    </lineage>
</organism>
<dbReference type="InterPro" id="IPR003111">
    <property type="entry name" value="Lon_prtase_N"/>
</dbReference>
<dbReference type="InterPro" id="IPR013083">
    <property type="entry name" value="Znf_RING/FYVE/PHD"/>
</dbReference>
<dbReference type="SMART" id="SM00464">
    <property type="entry name" value="LON"/>
    <property type="match status" value="1"/>
</dbReference>
<dbReference type="PROSITE" id="PS50089">
    <property type="entry name" value="ZF_RING_2"/>
    <property type="match status" value="1"/>
</dbReference>
<dbReference type="InterPro" id="IPR017907">
    <property type="entry name" value="Znf_RING_CS"/>
</dbReference>
<evidence type="ECO:0000313" key="9">
    <source>
        <dbReference type="Proteomes" id="UP001610446"/>
    </source>
</evidence>
<evidence type="ECO:0000256" key="4">
    <source>
        <dbReference type="PROSITE-ProRule" id="PRU00175"/>
    </source>
</evidence>
<dbReference type="Pfam" id="PF13445">
    <property type="entry name" value="zf-RING_UBOX"/>
    <property type="match status" value="1"/>
</dbReference>
<keyword evidence="1" id="KW-0479">Metal-binding</keyword>
<dbReference type="SMART" id="SM00184">
    <property type="entry name" value="RING"/>
    <property type="match status" value="2"/>
</dbReference>
<dbReference type="InterPro" id="IPR035979">
    <property type="entry name" value="RBD_domain_sf"/>
</dbReference>
<dbReference type="InterPro" id="IPR001841">
    <property type="entry name" value="Znf_RING"/>
</dbReference>
<proteinExistence type="predicted"/>
<feature type="compositionally biased region" description="Polar residues" evidence="5">
    <location>
        <begin position="1"/>
        <end position="10"/>
    </location>
</feature>
<evidence type="ECO:0000256" key="2">
    <source>
        <dbReference type="ARBA" id="ARBA00022771"/>
    </source>
</evidence>
<feature type="region of interest" description="Disordered" evidence="5">
    <location>
        <begin position="1"/>
        <end position="47"/>
    </location>
</feature>
<dbReference type="SUPFAM" id="SSF57850">
    <property type="entry name" value="RING/U-box"/>
    <property type="match status" value="2"/>
</dbReference>
<evidence type="ECO:0000259" key="6">
    <source>
        <dbReference type="PROSITE" id="PS50089"/>
    </source>
</evidence>
<evidence type="ECO:0000313" key="8">
    <source>
        <dbReference type="EMBL" id="KAL2856610.1"/>
    </source>
</evidence>
<dbReference type="SUPFAM" id="SSF88697">
    <property type="entry name" value="PUA domain-like"/>
    <property type="match status" value="1"/>
</dbReference>
<feature type="region of interest" description="Disordered" evidence="5">
    <location>
        <begin position="425"/>
        <end position="448"/>
    </location>
</feature>
<dbReference type="InterPro" id="IPR027370">
    <property type="entry name" value="Znf-RING_euk"/>
</dbReference>
<dbReference type="CDD" id="cd16514">
    <property type="entry name" value="RING-HC_LONFs_rpt2"/>
    <property type="match status" value="1"/>
</dbReference>
<dbReference type="Gene3D" id="2.30.130.40">
    <property type="entry name" value="LON domain-like"/>
    <property type="match status" value="1"/>
</dbReference>
<name>A0ABR4KWF5_9EURO</name>
<dbReference type="Gene3D" id="3.30.40.10">
    <property type="entry name" value="Zinc/RING finger domain, C3HC4 (zinc finger)"/>
    <property type="match status" value="2"/>
</dbReference>
<dbReference type="PANTHER" id="PTHR23327:SF42">
    <property type="entry name" value="LON PEPTIDASE N-TERMINAL DOMAIN AND RING FINGER PROTEIN C14F5.10C"/>
    <property type="match status" value="1"/>
</dbReference>
<dbReference type="Pfam" id="PF13923">
    <property type="entry name" value="zf-C3HC4_2"/>
    <property type="match status" value="1"/>
</dbReference>
<keyword evidence="2 4" id="KW-0863">Zinc-finger</keyword>
<feature type="domain" description="Lon N-terminal" evidence="7">
    <location>
        <begin position="307"/>
        <end position="535"/>
    </location>
</feature>
<evidence type="ECO:0000256" key="3">
    <source>
        <dbReference type="ARBA" id="ARBA00022833"/>
    </source>
</evidence>
<dbReference type="CDD" id="cd12261">
    <property type="entry name" value="RRM1_3_MRN1"/>
    <property type="match status" value="1"/>
</dbReference>
<dbReference type="Proteomes" id="UP001610446">
    <property type="component" value="Unassembled WGS sequence"/>
</dbReference>
<dbReference type="EMBL" id="JBFXLU010000006">
    <property type="protein sequence ID" value="KAL2856610.1"/>
    <property type="molecule type" value="Genomic_DNA"/>
</dbReference>
<keyword evidence="9" id="KW-1185">Reference proteome</keyword>
<dbReference type="InterPro" id="IPR012677">
    <property type="entry name" value="Nucleotide-bd_a/b_plait_sf"/>
</dbReference>
<evidence type="ECO:0000256" key="5">
    <source>
        <dbReference type="SAM" id="MobiDB-lite"/>
    </source>
</evidence>
<dbReference type="Pfam" id="PF02190">
    <property type="entry name" value="LON_substr_bdg"/>
    <property type="match status" value="1"/>
</dbReference>
<dbReference type="SUPFAM" id="SSF54928">
    <property type="entry name" value="RNA-binding domain, RBD"/>
    <property type="match status" value="1"/>
</dbReference>
<dbReference type="PROSITE" id="PS00518">
    <property type="entry name" value="ZF_RING_1"/>
    <property type="match status" value="1"/>
</dbReference>
<dbReference type="Gene3D" id="3.30.70.330">
    <property type="match status" value="2"/>
</dbReference>
<feature type="region of interest" description="Disordered" evidence="5">
    <location>
        <begin position="693"/>
        <end position="737"/>
    </location>
</feature>
<keyword evidence="3" id="KW-0862">Zinc</keyword>
<feature type="compositionally biased region" description="Polar residues" evidence="5">
    <location>
        <begin position="723"/>
        <end position="737"/>
    </location>
</feature>
<dbReference type="Gene3D" id="1.20.58.1480">
    <property type="match status" value="1"/>
</dbReference>
<accession>A0ABR4KWF5</accession>
<dbReference type="PANTHER" id="PTHR23327">
    <property type="entry name" value="RING FINGER PROTEIN 127"/>
    <property type="match status" value="1"/>
</dbReference>
<feature type="compositionally biased region" description="Low complexity" evidence="5">
    <location>
        <begin position="19"/>
        <end position="42"/>
    </location>
</feature>
<feature type="region of interest" description="Disordered" evidence="5">
    <location>
        <begin position="658"/>
        <end position="677"/>
    </location>
</feature>
<evidence type="ECO:0000259" key="7">
    <source>
        <dbReference type="PROSITE" id="PS51787"/>
    </source>
</evidence>
<feature type="compositionally biased region" description="Low complexity" evidence="5">
    <location>
        <begin position="433"/>
        <end position="448"/>
    </location>
</feature>
<protein>
    <submittedName>
        <fullName evidence="8">Uncharacterized protein</fullName>
    </submittedName>
</protein>